<dbReference type="Pfam" id="PF13585">
    <property type="entry name" value="CHU_C"/>
    <property type="match status" value="1"/>
</dbReference>
<name>A0A369QKF5_9BACT</name>
<dbReference type="InterPro" id="IPR035986">
    <property type="entry name" value="PKD_dom_sf"/>
</dbReference>
<feature type="domain" description="PKD" evidence="1">
    <location>
        <begin position="346"/>
        <end position="408"/>
    </location>
</feature>
<dbReference type="InterPro" id="IPR022409">
    <property type="entry name" value="PKD/Chitinase_dom"/>
</dbReference>
<dbReference type="Pfam" id="PF19081">
    <property type="entry name" value="Ig_7"/>
    <property type="match status" value="4"/>
</dbReference>
<keyword evidence="3" id="KW-1185">Reference proteome</keyword>
<comment type="caution">
    <text evidence="2">The sequence shown here is derived from an EMBL/GenBank/DDBJ whole genome shotgun (WGS) entry which is preliminary data.</text>
</comment>
<dbReference type="InterPro" id="IPR000601">
    <property type="entry name" value="PKD_dom"/>
</dbReference>
<dbReference type="InterPro" id="IPR044023">
    <property type="entry name" value="Ig_7"/>
</dbReference>
<protein>
    <recommendedName>
        <fullName evidence="1">PKD domain-containing protein</fullName>
    </recommendedName>
</protein>
<gene>
    <name evidence="2" type="ORF">AHMF7616_02314</name>
</gene>
<dbReference type="InterPro" id="IPR026341">
    <property type="entry name" value="T9SS_type_B"/>
</dbReference>
<dbReference type="Gene3D" id="2.60.40.10">
    <property type="entry name" value="Immunoglobulins"/>
    <property type="match status" value="4"/>
</dbReference>
<dbReference type="PROSITE" id="PS50093">
    <property type="entry name" value="PKD"/>
    <property type="match status" value="1"/>
</dbReference>
<sequence>MCCWNKQLSFSLYLILLNFLFLTRLMAQDCPIKPDASLKDIKTSGQPFVNCTNSSTAGYTLQVENTSLTKTKNTLYTIDWGDGSPIENLGDFSARKAHTYVLRGTYNLKYIVGINGCISEKIYTVFHGSVPDVGLSYRNTDECAPANFTFDVTQTEFNEPSTRYTLDFGDGTSVTFDQDDSKRFYHTYNIPSKGKSLGYTIKVTASNACKTSERTGSGIYVSSGPTPDFRLEPGPVSCMNSPVTLTDISDYGYNATDPDQKQFERKWAIEPAEGWSFAPGYDERSEKPIINFTKVGNYAVSINLSPLEGTDPKCKGGTITKNLKIISAPTASFNTLLNPPVGCAATVSTSNTSEGEEVSYLWTVTPSTGVTVTSGNFTSKEPIFQFANAGNYTLNLKITNFCGSSTATPRTVSIKNIPTVTLPAARTYCGPQTIAFTPANANHKPTYNFNNTSQITYAWLVNGPAGGFNFTTSDGSSLANPNIQFIQPGIYTVSVKVTNECGTSTQANQSITINAIPTAPEADDVSICINSAATLTTSTPGTIEWFSAATGGTRLPTSPSKSYTTPVLNTAGTFTYYVQTTVNGCVSPRQAVTVTVNPAIDPKVISGTSSICENNVPVLITGTGATGGGAPISYLWESSTTSPSANDFTATTGLNNGPNNQINFQPGVLTRTTYFRRKAISSLCATASSNVVTITVNPIPPMPIVPPVNPVCVGNSSTLTANAVAGLTYTWYDEHNNVLPSNAATSNSFNTASFAREGTYTFYVTSKSAQNCISAKTSVTVQVLPAITNNRIVSEQPAICAGEIPGLISSAIQPAGGNGYNNFTYLWQSKTDRDPEWKTAASGNDANYSNNRENYQSTAITRTTAFRRMIISGFCADPNYSNEVIIEVIPSSLAPEVADVTSICTGASTQLRVTSSGGIYEWFTSSTAVTSVFTGSVFQTPVLNGTTTYYVHNRTTNCVSPRTAVVVTVDPVISNNTITPVATICFDGKPNTLIGSTPQGGAGAGTYSYRWESRTEFTSFSPVDGDLTYSNAKKDYAPDILNKTTWFRRIIKSGTCEDISTEIKVEVLESLQGNVIVANNGLEFCEGNVTTTLSGLSNMSGGTGEFTYVWESSTDEFRSIKNTVAQGQGTPFVSYSPQNLTQTTWFRRIVTSGPCLASTSNHIKITIHPKPAAPFVAPIAAICTGNSANIIINLVAGINYMVTDENGRLIPSNSPAGNQFTTPVLQEAKNHIYYVTASNNFDCKSIETQIIVPVLSPLAKFNITQPVAVCKGESPSEITGIEYPTGGNNVYTYSWESKAIDEPAFKIITSANGNPTFKPGPLTKTTYFRRQISSGSCTAYSNVVEVKVNEIIVNDLIITNQEVCADVRPARILGHPATGGDGANYTYLWQTSFDNIQYATAISVAGEVNTGINYQPPILIPGNWWFRRKVISGTCVSYSQPVLVKVNYAITENTIQLTGNAAICVNTKPAPIQGSLPSGGNNTPTYTWQISADGRTFINAPKPNNLKDFNPGNLAQTTWFRRIVDAAACLPSISNVVKIDVYPPVTNNTILTRDQEICLGNEATMLEGSTPEKGNGQFVYRWESRRDNQTFMLAAAIGASDPTAKNYVPGTLSKGIWYFRRWVASGPCQEIVSQFVKITVNEPLSGHFITANQTIRVGDKPASLTGSKPKGGGSTITYRWESKTEETGSFQPIAGNTNLTSYAPPVLSKTTWFRRIAVSGGCESISNEIEITVAQAIANNVISANQTICYGAEPNLLMGSAPSGGDGHFTYIWEYSTTGLAADFVTAPNPSFDQDYPTGRLKETTWFRRKVSSAGNTHLSNIVKITVAAPISENSVTGSQTICYNSTPTMLSGSVVASSNSQPDYLWESSTDGIHFLTAPGTSHLASYTPGALTRSTWYRRNVSIGGCTNLASNAVLVTVIALPTLEPVQPVTICPGTSATLTVNAHNNQVEWFETVISNTPIHTGTSFTTPVLRSERTYYTQAVTQGCAAGERIAIQVLLEAPVANAGQDVVIEAGKSVELKGTGGVAYQWSPAEGLNDPNIANPIARPNETTRYTLSITTAQGCTATDEVVVALLPGISVPNGFTPNNDGQNDVWEIANIEQYPTCEIKIFNRWGTLLYSSAGYKQPWNGTYNQQTLPVATYYYSIILKQGEKPISGSVTIIK</sequence>
<evidence type="ECO:0000313" key="3">
    <source>
        <dbReference type="Proteomes" id="UP000253919"/>
    </source>
</evidence>
<dbReference type="InterPro" id="IPR013783">
    <property type="entry name" value="Ig-like_fold"/>
</dbReference>
<reference evidence="2 3" key="1">
    <citation type="submission" date="2018-04" db="EMBL/GenBank/DDBJ databases">
        <title>Adhaeribacter sp. HMF7616 genome sequencing and assembly.</title>
        <authorList>
            <person name="Kang H."/>
            <person name="Kang J."/>
            <person name="Cha I."/>
            <person name="Kim H."/>
            <person name="Joh K."/>
        </authorList>
    </citation>
    <scope>NUCLEOTIDE SEQUENCE [LARGE SCALE GENOMIC DNA]</scope>
    <source>
        <strain evidence="2 3">HMF7616</strain>
    </source>
</reference>
<accession>A0A369QKF5</accession>
<dbReference type="CDD" id="cd00146">
    <property type="entry name" value="PKD"/>
    <property type="match status" value="1"/>
</dbReference>
<dbReference type="SUPFAM" id="SSF49299">
    <property type="entry name" value="PKD domain"/>
    <property type="match status" value="3"/>
</dbReference>
<dbReference type="SMART" id="SM00089">
    <property type="entry name" value="PKD"/>
    <property type="match status" value="4"/>
</dbReference>
<dbReference type="EMBL" id="QASA01000001">
    <property type="protein sequence ID" value="RDC63706.1"/>
    <property type="molecule type" value="Genomic_DNA"/>
</dbReference>
<proteinExistence type="predicted"/>
<evidence type="ECO:0000313" key="2">
    <source>
        <dbReference type="EMBL" id="RDC63706.1"/>
    </source>
</evidence>
<organism evidence="2 3">
    <name type="scientific">Adhaeribacter pallidiroseus</name>
    <dbReference type="NCBI Taxonomy" id="2072847"/>
    <lineage>
        <taxon>Bacteria</taxon>
        <taxon>Pseudomonadati</taxon>
        <taxon>Bacteroidota</taxon>
        <taxon>Cytophagia</taxon>
        <taxon>Cytophagales</taxon>
        <taxon>Hymenobacteraceae</taxon>
        <taxon>Adhaeribacter</taxon>
    </lineage>
</organism>
<dbReference type="NCBIfam" id="TIGR04131">
    <property type="entry name" value="Bac_Flav_CTERM"/>
    <property type="match status" value="1"/>
</dbReference>
<dbReference type="Proteomes" id="UP000253919">
    <property type="component" value="Unassembled WGS sequence"/>
</dbReference>
<evidence type="ECO:0000259" key="1">
    <source>
        <dbReference type="PROSITE" id="PS50093"/>
    </source>
</evidence>